<evidence type="ECO:0000256" key="2">
    <source>
        <dbReference type="ARBA" id="ARBA00023015"/>
    </source>
</evidence>
<evidence type="ECO:0000256" key="1">
    <source>
        <dbReference type="ARBA" id="ARBA00018672"/>
    </source>
</evidence>
<protein>
    <recommendedName>
        <fullName evidence="1">Stage 0 sporulation protein A homolog</fullName>
    </recommendedName>
</protein>
<proteinExistence type="predicted"/>
<dbReference type="InterPro" id="IPR036388">
    <property type="entry name" value="WH-like_DNA-bd_sf"/>
</dbReference>
<dbReference type="KEGG" id="bpb:bpr_I0749"/>
<feature type="modified residue" description="4-aspartylphosphate" evidence="6">
    <location>
        <position position="52"/>
    </location>
</feature>
<dbReference type="PANTHER" id="PTHR48111:SF2">
    <property type="entry name" value="RESPONSE REGULATOR SAER"/>
    <property type="match status" value="1"/>
</dbReference>
<keyword evidence="6" id="KW-0597">Phosphoprotein</keyword>
<dbReference type="AlphaFoldDB" id="E0S117"/>
<dbReference type="EMBL" id="CP001810">
    <property type="protein sequence ID" value="ADL33492.1"/>
    <property type="molecule type" value="Genomic_DNA"/>
</dbReference>
<feature type="DNA-binding region" description="OmpR/PhoB-type" evidence="7">
    <location>
        <begin position="122"/>
        <end position="220"/>
    </location>
</feature>
<dbReference type="Gene3D" id="3.40.50.2300">
    <property type="match status" value="1"/>
</dbReference>
<dbReference type="GO" id="GO:0005829">
    <property type="term" value="C:cytosol"/>
    <property type="evidence" value="ECO:0007669"/>
    <property type="project" value="TreeGrafter"/>
</dbReference>
<dbReference type="eggNOG" id="COG0745">
    <property type="taxonomic scope" value="Bacteria"/>
</dbReference>
<keyword evidence="2" id="KW-0805">Transcription regulation</keyword>
<dbReference type="SMART" id="SM00448">
    <property type="entry name" value="REC"/>
    <property type="match status" value="1"/>
</dbReference>
<feature type="domain" description="OmpR/PhoB-type" evidence="9">
    <location>
        <begin position="122"/>
        <end position="220"/>
    </location>
</feature>
<dbReference type="InterPro" id="IPR011006">
    <property type="entry name" value="CheY-like_superfamily"/>
</dbReference>
<evidence type="ECO:0000256" key="7">
    <source>
        <dbReference type="PROSITE-ProRule" id="PRU01091"/>
    </source>
</evidence>
<evidence type="ECO:0000259" key="9">
    <source>
        <dbReference type="PROSITE" id="PS51755"/>
    </source>
</evidence>
<dbReference type="GO" id="GO:0006355">
    <property type="term" value="P:regulation of DNA-templated transcription"/>
    <property type="evidence" value="ECO:0007669"/>
    <property type="project" value="InterPro"/>
</dbReference>
<dbReference type="RefSeq" id="WP_013280148.1">
    <property type="nucleotide sequence ID" value="NC_014387.1"/>
</dbReference>
<dbReference type="SUPFAM" id="SSF52172">
    <property type="entry name" value="CheY-like"/>
    <property type="match status" value="1"/>
</dbReference>
<dbReference type="PANTHER" id="PTHR48111">
    <property type="entry name" value="REGULATOR OF RPOS"/>
    <property type="match status" value="1"/>
</dbReference>
<feature type="domain" description="Response regulatory" evidence="8">
    <location>
        <begin position="3"/>
        <end position="116"/>
    </location>
</feature>
<dbReference type="PROSITE" id="PS50110">
    <property type="entry name" value="RESPONSE_REGULATORY"/>
    <property type="match status" value="1"/>
</dbReference>
<reference evidence="10 11" key="1">
    <citation type="journal article" date="2010" name="PLoS ONE">
        <title>The glycobiome of the rumen bacterium Butyrivibrio proteoclasticus B316(T) highlights adaptation to a polysaccharide-rich environment.</title>
        <authorList>
            <person name="Kelly W.J."/>
            <person name="Leahy S.C."/>
            <person name="Altermann E."/>
            <person name="Yeoman C.J."/>
            <person name="Dunne J.C."/>
            <person name="Kong Z."/>
            <person name="Pacheco D.M."/>
            <person name="Li D."/>
            <person name="Noel S.J."/>
            <person name="Moon C.D."/>
            <person name="Cookson A.L."/>
            <person name="Attwood G.T."/>
        </authorList>
    </citation>
    <scope>NUCLEOTIDE SEQUENCE [LARGE SCALE GENOMIC DNA]</scope>
    <source>
        <strain evidence="11">ATCC 51982 / DSM 14932 / B316</strain>
    </source>
</reference>
<dbReference type="InterPro" id="IPR001789">
    <property type="entry name" value="Sig_transdc_resp-reg_receiver"/>
</dbReference>
<accession>E0S117</accession>
<dbReference type="Pfam" id="PF00072">
    <property type="entry name" value="Response_reg"/>
    <property type="match status" value="1"/>
</dbReference>
<evidence type="ECO:0000256" key="3">
    <source>
        <dbReference type="ARBA" id="ARBA00023125"/>
    </source>
</evidence>
<dbReference type="HOGENOM" id="CLU_000445_30_1_9"/>
<dbReference type="SMART" id="SM00862">
    <property type="entry name" value="Trans_reg_C"/>
    <property type="match status" value="1"/>
</dbReference>
<comment type="function">
    <text evidence="5">May play the central regulatory role in sporulation. It may be an element of the effector pathway responsible for the activation of sporulation genes in response to nutritional stress. Spo0A may act in concert with spo0H (a sigma factor) to control the expression of some genes that are critical to the sporulation process.</text>
</comment>
<dbReference type="CDD" id="cd17574">
    <property type="entry name" value="REC_OmpR"/>
    <property type="match status" value="1"/>
</dbReference>
<dbReference type="GO" id="GO:0000156">
    <property type="term" value="F:phosphorelay response regulator activity"/>
    <property type="evidence" value="ECO:0007669"/>
    <property type="project" value="TreeGrafter"/>
</dbReference>
<dbReference type="Gene3D" id="1.10.10.10">
    <property type="entry name" value="Winged helix-like DNA-binding domain superfamily/Winged helix DNA-binding domain"/>
    <property type="match status" value="1"/>
</dbReference>
<evidence type="ECO:0000256" key="5">
    <source>
        <dbReference type="ARBA" id="ARBA00024867"/>
    </source>
</evidence>
<dbReference type="InterPro" id="IPR001867">
    <property type="entry name" value="OmpR/PhoB-type_DNA-bd"/>
</dbReference>
<dbReference type="GO" id="GO:0000976">
    <property type="term" value="F:transcription cis-regulatory region binding"/>
    <property type="evidence" value="ECO:0007669"/>
    <property type="project" value="TreeGrafter"/>
</dbReference>
<dbReference type="PROSITE" id="PS51755">
    <property type="entry name" value="OMPR_PHOB"/>
    <property type="match status" value="1"/>
</dbReference>
<keyword evidence="11" id="KW-1185">Reference proteome</keyword>
<evidence type="ECO:0000259" key="8">
    <source>
        <dbReference type="PROSITE" id="PS50110"/>
    </source>
</evidence>
<dbReference type="CDD" id="cd00383">
    <property type="entry name" value="trans_reg_C"/>
    <property type="match status" value="1"/>
</dbReference>
<evidence type="ECO:0000256" key="6">
    <source>
        <dbReference type="PROSITE-ProRule" id="PRU00169"/>
    </source>
</evidence>
<dbReference type="InterPro" id="IPR016032">
    <property type="entry name" value="Sig_transdc_resp-reg_C-effctor"/>
</dbReference>
<dbReference type="STRING" id="515622.bpr_I0749"/>
<name>E0S117_BUTPB</name>
<keyword evidence="3 7" id="KW-0238">DNA-binding</keyword>
<dbReference type="GO" id="GO:0032993">
    <property type="term" value="C:protein-DNA complex"/>
    <property type="evidence" value="ECO:0007669"/>
    <property type="project" value="TreeGrafter"/>
</dbReference>
<dbReference type="Proteomes" id="UP000001299">
    <property type="component" value="Chromosome 1"/>
</dbReference>
<evidence type="ECO:0000313" key="10">
    <source>
        <dbReference type="EMBL" id="ADL33492.1"/>
    </source>
</evidence>
<dbReference type="InterPro" id="IPR039420">
    <property type="entry name" value="WalR-like"/>
</dbReference>
<keyword evidence="4" id="KW-0804">Transcription</keyword>
<dbReference type="SUPFAM" id="SSF46894">
    <property type="entry name" value="C-terminal effector domain of the bipartite response regulators"/>
    <property type="match status" value="1"/>
</dbReference>
<sequence>MTDILVVEDNQELREVLVDFLRNEGYTVSGTGDGDKALALYEKYGARLLVLDIMLPGASGMRILDKVREKSNTPVIMVSAKLGKDDKLSALISGADDYIEKPYDIDILIAKIKGIFKRRLAIDEITDGNITLDLVHEQIIKDGQVIEATTKEFELLKLLMENKGHTLVKHYIFSTIWGSDSESEEQTLTVHIRRLREKLEDNPKVPVRIITVWGKGYRYE</sequence>
<organism evidence="10 11">
    <name type="scientific">Butyrivibrio proteoclasticus (strain ATCC 51982 / DSM 14932 / B316)</name>
    <name type="common">Clostridium proteoclasticum</name>
    <dbReference type="NCBI Taxonomy" id="515622"/>
    <lineage>
        <taxon>Bacteria</taxon>
        <taxon>Bacillati</taxon>
        <taxon>Bacillota</taxon>
        <taxon>Clostridia</taxon>
        <taxon>Lachnospirales</taxon>
        <taxon>Lachnospiraceae</taxon>
        <taxon>Butyrivibrio</taxon>
    </lineage>
</organism>
<evidence type="ECO:0000313" key="11">
    <source>
        <dbReference type="Proteomes" id="UP000001299"/>
    </source>
</evidence>
<gene>
    <name evidence="10" type="ordered locus">bpr_I0749</name>
</gene>
<evidence type="ECO:0000256" key="4">
    <source>
        <dbReference type="ARBA" id="ARBA00023163"/>
    </source>
</evidence>
<dbReference type="Pfam" id="PF00486">
    <property type="entry name" value="Trans_reg_C"/>
    <property type="match status" value="1"/>
</dbReference>